<dbReference type="Gene3D" id="2.60.40.10">
    <property type="entry name" value="Immunoglobulins"/>
    <property type="match status" value="1"/>
</dbReference>
<comment type="caution">
    <text evidence="1">The sequence shown here is derived from an EMBL/GenBank/DDBJ whole genome shotgun (WGS) entry which is preliminary data.</text>
</comment>
<dbReference type="Proteomes" id="UP001557485">
    <property type="component" value="Unassembled WGS sequence"/>
</dbReference>
<dbReference type="RefSeq" id="WP_368381881.1">
    <property type="nucleotide sequence ID" value="NZ_JBFRYA010000009.1"/>
</dbReference>
<dbReference type="GO" id="GO:0016787">
    <property type="term" value="F:hydrolase activity"/>
    <property type="evidence" value="ECO:0007669"/>
    <property type="project" value="UniProtKB-KW"/>
</dbReference>
<accession>A0ABV3U7V0</accession>
<gene>
    <name evidence="1" type="ORF">AB4876_11900</name>
</gene>
<dbReference type="EMBL" id="JBFRYA010000009">
    <property type="protein sequence ID" value="MEX1669614.1"/>
    <property type="molecule type" value="Genomic_DNA"/>
</dbReference>
<evidence type="ECO:0000313" key="1">
    <source>
        <dbReference type="EMBL" id="MEX1669614.1"/>
    </source>
</evidence>
<sequence length="700" mass="77690">MAESKQAHMELAIQVDGYTVTDSAFGNPYIDRDEWRDTPYPHRNIHGGFAGCDTRFTFYYPPAADYKSRMFQPIEGAHAGHEDAFDGLMGKMLGGLPMIVRLGGYMVESNSGHIGDSLDAKVGPDPTVYGHRASVETARFSKYVAAQVYGEAPEYAYVWGGSGGGRRSPLCLEYGAGVYDGALPFMGGGPIDEHGTTDRIRSEQPVHFGCMFNVQRLLGDDIKLVIDAMRPGGSANPFVGLNSHQREELNSLYRLGYPRGDEFMISEPMGQIWLWTSISDMLQEEDAEYFANFWTKPGYVGFDNPEYVQDDLINCRVRVRKVITVGELLQSPAFAGSEYARAKPMAMMMAARGADFPLAVQLEGMDDGYLLGTGVKVLTGEAAGRQLYCTSFAEDVLFCDGRNEANLLRFTGVKPGDEVQVDNRAFLAFCYYYRHHVSDDPANDFLRLDGVPIYPQHDMPLQSPLMGVAYSGQYDGKLLWIHHTHDASLWPPQGVIYRRAVELAQGEQGLSENFCLRWTQNAEHVPPAFLPSSPDRATPTWLVDYLPHIEQGLADLVDWVETDKKPAATNYQFVDGRIVLPDSAAERMGVQPVVTITANGSSRVEVERTGSVSFELHAAVPPNAGSIVSIEWDWLGQGQFEEAENLQRAKDELHITKRHSFDKPGTYYVTAKVISHREGDLNATFRRLSNLASVRVVVAE</sequence>
<name>A0ABV3U7V0_9GAMM</name>
<keyword evidence="1" id="KW-0378">Hydrolase</keyword>
<protein>
    <submittedName>
        <fullName evidence="1">Tannase/feruloyl esterase family alpha/beta hydrolase</fullName>
    </submittedName>
</protein>
<proteinExistence type="predicted"/>
<dbReference type="CDD" id="cd00146">
    <property type="entry name" value="PKD"/>
    <property type="match status" value="1"/>
</dbReference>
<reference evidence="1 2" key="1">
    <citation type="journal article" date="2011" name="Int. J. Syst. Evol. Microbiol.">
        <title>Zhongshania antarctica gen. nov., sp. nov. and Zhongshania guokunii sp. nov., gammaproteobacteria respectively isolated from coastal attached (fast) ice and surface seawater of the Antarctic.</title>
        <authorList>
            <person name="Li H.J."/>
            <person name="Zhang X.Y."/>
            <person name="Chen C.X."/>
            <person name="Zhang Y.J."/>
            <person name="Gao Z.M."/>
            <person name="Yu Y."/>
            <person name="Chen X.L."/>
            <person name="Chen B."/>
            <person name="Zhang Y.Z."/>
        </authorList>
    </citation>
    <scope>NUCLEOTIDE SEQUENCE [LARGE SCALE GENOMIC DNA]</scope>
    <source>
        <strain evidence="1 2">ZS6-22T</strain>
    </source>
</reference>
<evidence type="ECO:0000313" key="2">
    <source>
        <dbReference type="Proteomes" id="UP001557485"/>
    </source>
</evidence>
<organism evidence="1 2">
    <name type="scientific">Zhongshania guokunii</name>
    <dbReference type="NCBI Taxonomy" id="641783"/>
    <lineage>
        <taxon>Bacteria</taxon>
        <taxon>Pseudomonadati</taxon>
        <taxon>Pseudomonadota</taxon>
        <taxon>Gammaproteobacteria</taxon>
        <taxon>Cellvibrionales</taxon>
        <taxon>Spongiibacteraceae</taxon>
        <taxon>Zhongshania</taxon>
    </lineage>
</organism>
<keyword evidence="2" id="KW-1185">Reference proteome</keyword>
<dbReference type="InterPro" id="IPR013783">
    <property type="entry name" value="Ig-like_fold"/>
</dbReference>